<dbReference type="InterPro" id="IPR043991">
    <property type="entry name" value="Gp3-like"/>
</dbReference>
<proteinExistence type="predicted"/>
<evidence type="ECO:0000313" key="1">
    <source>
        <dbReference type="EMBL" id="MFC7436200.1"/>
    </source>
</evidence>
<dbReference type="Proteomes" id="UP001596495">
    <property type="component" value="Unassembled WGS sequence"/>
</dbReference>
<name>A0ABW2RDQ9_9BURK</name>
<reference evidence="2" key="1">
    <citation type="journal article" date="2019" name="Int. J. Syst. Evol. Microbiol.">
        <title>The Global Catalogue of Microorganisms (GCM) 10K type strain sequencing project: providing services to taxonomists for standard genome sequencing and annotation.</title>
        <authorList>
            <consortium name="The Broad Institute Genomics Platform"/>
            <consortium name="The Broad Institute Genome Sequencing Center for Infectious Disease"/>
            <person name="Wu L."/>
            <person name="Ma J."/>
        </authorList>
    </citation>
    <scope>NUCLEOTIDE SEQUENCE [LARGE SCALE GENOMIC DNA]</scope>
    <source>
        <strain evidence="2">CCUG 54518</strain>
    </source>
</reference>
<dbReference type="RefSeq" id="WP_382259674.1">
    <property type="nucleotide sequence ID" value="NZ_JBHTBX010000015.1"/>
</dbReference>
<evidence type="ECO:0000313" key="2">
    <source>
        <dbReference type="Proteomes" id="UP001596495"/>
    </source>
</evidence>
<gene>
    <name evidence="1" type="ORF">ACFQNJ_16960</name>
</gene>
<organism evidence="1 2">
    <name type="scientific">Hydrogenophaga bisanensis</name>
    <dbReference type="NCBI Taxonomy" id="439611"/>
    <lineage>
        <taxon>Bacteria</taxon>
        <taxon>Pseudomonadati</taxon>
        <taxon>Pseudomonadota</taxon>
        <taxon>Betaproteobacteria</taxon>
        <taxon>Burkholderiales</taxon>
        <taxon>Comamonadaceae</taxon>
        <taxon>Hydrogenophaga</taxon>
    </lineage>
</organism>
<sequence length="498" mass="54648">MANSFLADRVATRDVQFSVGGKIRVGTKAISKKAAENPTAAALYQKALNGLISFREAEKEIYKSCSISNPFYPRNTQEFHAHPWDMTTGGMATAKHILDLYGEIKGRDTAPKLYRFPVVFPDVQDYDLDTLVGGGLTVQGGGPETVRYRSRYEPDGSRVCVYLPEVVRTEQTKRKVVQHVPRKPVVRGPCVPEECEEYSFGMCKFSGTLRFYIPGIAGAGVFELHTGSTEAASQIYLRLSQAMKTCRGRLPNFTPDGRPVFWISKAKVTRPYFDENGQAKLGEQWVPQLDMEIELPKVMWLKQQEAMLLPAAATAPAAGSTQAVVPTAWIESTSNDASMVVDATPSVSSSPVQVIEATGQQSASVTTHRQEGAHGQQGTSLQSMLDHARDGGYAADLTQWANARFGQGWEQEPSKVIETWSGMVTRLGAMTGKWLQFNCEVLRLNLEQELVLRYMKLKVGALKDGSVIPRYIDELKGLCADGASVATELMHAALENAG</sequence>
<dbReference type="Pfam" id="PF18897">
    <property type="entry name" value="Gp3-like"/>
    <property type="match status" value="1"/>
</dbReference>
<comment type="caution">
    <text evidence="1">The sequence shown here is derived from an EMBL/GenBank/DDBJ whole genome shotgun (WGS) entry which is preliminary data.</text>
</comment>
<accession>A0ABW2RDQ9</accession>
<dbReference type="EMBL" id="JBHTBX010000015">
    <property type="protein sequence ID" value="MFC7436200.1"/>
    <property type="molecule type" value="Genomic_DNA"/>
</dbReference>
<keyword evidence="2" id="KW-1185">Reference proteome</keyword>
<protein>
    <submittedName>
        <fullName evidence="1">Uncharacterized protein</fullName>
    </submittedName>
</protein>